<dbReference type="GO" id="GO:0005085">
    <property type="term" value="F:guanyl-nucleotide exchange factor activity"/>
    <property type="evidence" value="ECO:0007669"/>
    <property type="project" value="TreeGrafter"/>
</dbReference>
<keyword evidence="5" id="KW-1185">Reference proteome</keyword>
<dbReference type="InterPro" id="IPR016123">
    <property type="entry name" value="Mog1/PsbP_a/b/a-sand"/>
</dbReference>
<dbReference type="OMA" id="ECSSAWM"/>
<evidence type="ECO:0000256" key="3">
    <source>
        <dbReference type="ARBA" id="ARBA00022927"/>
    </source>
</evidence>
<dbReference type="PANTHER" id="PTHR15837">
    <property type="entry name" value="RAN GUANINE NUCLEOTIDE RELEASE FACTOR"/>
    <property type="match status" value="1"/>
</dbReference>
<dbReference type="GO" id="GO:0006606">
    <property type="term" value="P:protein import into nucleus"/>
    <property type="evidence" value="ECO:0007669"/>
    <property type="project" value="TreeGrafter"/>
</dbReference>
<dbReference type="InterPro" id="IPR007681">
    <property type="entry name" value="Mog1"/>
</dbReference>
<dbReference type="Gene3D" id="3.40.1000.10">
    <property type="entry name" value="Mog1/PsbP, alpha/beta/alpha sandwich"/>
    <property type="match status" value="1"/>
</dbReference>
<evidence type="ECO:0000313" key="4">
    <source>
        <dbReference type="EMBL" id="CDJ59941.1"/>
    </source>
</evidence>
<gene>
    <name evidence="4" type="ORF">EMWEY_00025920</name>
</gene>
<sequence length="200" mass="21995">MENLSVSGSNFRAHALFGGAMSCELPNYLGDMSYFYVHRGEACFLSKFMVVPDQQEAFVNDDGSISVIIEVLEYQEVPDSKAAEFFFTDLMEANSATSSRILELWSAPKGESPVPGHTITSLKGEFDVKKKGTPSPDHVCVRLAVIRIPEHRADVVLSMNERKDETGGLSGAQAGSSGSLDRTFRVILESFKILNYELFA</sequence>
<dbReference type="AlphaFoldDB" id="U6M7C4"/>
<dbReference type="Proteomes" id="UP000030763">
    <property type="component" value="Unassembled WGS sequence"/>
</dbReference>
<organism evidence="4 5">
    <name type="scientific">Eimeria maxima</name>
    <name type="common">Coccidian parasite</name>
    <dbReference type="NCBI Taxonomy" id="5804"/>
    <lineage>
        <taxon>Eukaryota</taxon>
        <taxon>Sar</taxon>
        <taxon>Alveolata</taxon>
        <taxon>Apicomplexa</taxon>
        <taxon>Conoidasida</taxon>
        <taxon>Coccidia</taxon>
        <taxon>Eucoccidiorida</taxon>
        <taxon>Eimeriorina</taxon>
        <taxon>Eimeriidae</taxon>
        <taxon>Eimeria</taxon>
    </lineage>
</organism>
<dbReference type="GO" id="GO:0005634">
    <property type="term" value="C:nucleus"/>
    <property type="evidence" value="ECO:0007669"/>
    <property type="project" value="TreeGrafter"/>
</dbReference>
<reference evidence="4" key="2">
    <citation type="submission" date="2013-10" db="EMBL/GenBank/DDBJ databases">
        <authorList>
            <person name="Aslett M."/>
        </authorList>
    </citation>
    <scope>NUCLEOTIDE SEQUENCE [LARGE SCALE GENOMIC DNA]</scope>
    <source>
        <strain evidence="4">Weybridge</strain>
    </source>
</reference>
<dbReference type="VEuPathDB" id="ToxoDB:EMWEY_00025920"/>
<dbReference type="RefSeq" id="XP_013336586.1">
    <property type="nucleotide sequence ID" value="XM_013481132.1"/>
</dbReference>
<protein>
    <submittedName>
        <fullName evidence="4">Mog1 protein, putative</fullName>
    </submittedName>
</protein>
<dbReference type="EMBL" id="HG721015">
    <property type="protein sequence ID" value="CDJ59941.1"/>
    <property type="molecule type" value="Genomic_DNA"/>
</dbReference>
<dbReference type="PANTHER" id="PTHR15837:SF0">
    <property type="entry name" value="RAN GUANINE NUCLEOTIDE RELEASE FACTOR"/>
    <property type="match status" value="1"/>
</dbReference>
<dbReference type="SUPFAM" id="SSF55724">
    <property type="entry name" value="Mog1p/PsbP-like"/>
    <property type="match status" value="1"/>
</dbReference>
<accession>U6M7C4</accession>
<dbReference type="GO" id="GO:0031267">
    <property type="term" value="F:small GTPase binding"/>
    <property type="evidence" value="ECO:0007669"/>
    <property type="project" value="TreeGrafter"/>
</dbReference>
<evidence type="ECO:0000313" key="5">
    <source>
        <dbReference type="Proteomes" id="UP000030763"/>
    </source>
</evidence>
<evidence type="ECO:0000256" key="2">
    <source>
        <dbReference type="ARBA" id="ARBA00022448"/>
    </source>
</evidence>
<dbReference type="OrthoDB" id="10255285at2759"/>
<name>U6M7C4_EIMMA</name>
<keyword evidence="2" id="KW-0813">Transport</keyword>
<dbReference type="GeneID" id="25336578"/>
<comment type="similarity">
    <text evidence="1">Belongs to the MOG1 family.</text>
</comment>
<evidence type="ECO:0000256" key="1">
    <source>
        <dbReference type="ARBA" id="ARBA00010307"/>
    </source>
</evidence>
<reference evidence="4" key="1">
    <citation type="submission" date="2013-10" db="EMBL/GenBank/DDBJ databases">
        <title>Genomic analysis of the causative agents of coccidiosis in chickens.</title>
        <authorList>
            <person name="Reid A.J."/>
            <person name="Blake D."/>
            <person name="Billington K."/>
            <person name="Browne H."/>
            <person name="Dunn M."/>
            <person name="Hung S."/>
            <person name="Kawahara F."/>
            <person name="Miranda-Saavedra D."/>
            <person name="Mourier T."/>
            <person name="Nagra H."/>
            <person name="Otto T.D."/>
            <person name="Rawlings N."/>
            <person name="Sanchez A."/>
            <person name="Sanders M."/>
            <person name="Subramaniam C."/>
            <person name="Tay Y."/>
            <person name="Dear P."/>
            <person name="Doerig C."/>
            <person name="Gruber A."/>
            <person name="Parkinson J."/>
            <person name="Shirley M."/>
            <person name="Wan K.L."/>
            <person name="Berriman M."/>
            <person name="Tomley F."/>
            <person name="Pain A."/>
        </authorList>
    </citation>
    <scope>NUCLEOTIDE SEQUENCE [LARGE SCALE GENOMIC DNA]</scope>
    <source>
        <strain evidence="4">Weybridge</strain>
    </source>
</reference>
<dbReference type="Pfam" id="PF04603">
    <property type="entry name" value="Mog1"/>
    <property type="match status" value="1"/>
</dbReference>
<proteinExistence type="inferred from homology"/>
<keyword evidence="3" id="KW-0653">Protein transport</keyword>